<name>A0AAD4KGV1_9EURO</name>
<dbReference type="PANTHER" id="PTHR13947">
    <property type="entry name" value="GNAT FAMILY N-ACETYLTRANSFERASE"/>
    <property type="match status" value="1"/>
</dbReference>
<dbReference type="AlphaFoldDB" id="A0AAD4KGV1"/>
<sequence>MKDGEQPSKPAGFSLRTHRPGDMGWITHRHGVLYATEYGWDERFEALVARVTADFIDHYDGDLEKCWIAESNNGGEFLGCVMLVNDRERSRTAKLRLLLVEPSARGLGVGRGLVRQCVRFAQEAGYERVVLWTNSVLTSARYIYQSEGFEMVQMEEHETFGVKLFGETWQLVIPIRTEE</sequence>
<dbReference type="InterPro" id="IPR000182">
    <property type="entry name" value="GNAT_dom"/>
</dbReference>
<dbReference type="InterPro" id="IPR050769">
    <property type="entry name" value="NAT_camello-type"/>
</dbReference>
<dbReference type="EMBL" id="JAJTJA010000011">
    <property type="protein sequence ID" value="KAH8692073.1"/>
    <property type="molecule type" value="Genomic_DNA"/>
</dbReference>
<organism evidence="3 4">
    <name type="scientific">Talaromyces proteolyticus</name>
    <dbReference type="NCBI Taxonomy" id="1131652"/>
    <lineage>
        <taxon>Eukaryota</taxon>
        <taxon>Fungi</taxon>
        <taxon>Dikarya</taxon>
        <taxon>Ascomycota</taxon>
        <taxon>Pezizomycotina</taxon>
        <taxon>Eurotiomycetes</taxon>
        <taxon>Eurotiomycetidae</taxon>
        <taxon>Eurotiales</taxon>
        <taxon>Trichocomaceae</taxon>
        <taxon>Talaromyces</taxon>
        <taxon>Talaromyces sect. Bacilispori</taxon>
    </lineage>
</organism>
<feature type="domain" description="N-acetyltransferase" evidence="2">
    <location>
        <begin position="26"/>
        <end position="167"/>
    </location>
</feature>
<dbReference type="CDD" id="cd04301">
    <property type="entry name" value="NAT_SF"/>
    <property type="match status" value="1"/>
</dbReference>
<evidence type="ECO:0000313" key="4">
    <source>
        <dbReference type="Proteomes" id="UP001201262"/>
    </source>
</evidence>
<evidence type="ECO:0000256" key="1">
    <source>
        <dbReference type="ARBA" id="ARBA00022679"/>
    </source>
</evidence>
<evidence type="ECO:0000313" key="3">
    <source>
        <dbReference type="EMBL" id="KAH8692073.1"/>
    </source>
</evidence>
<dbReference type="RefSeq" id="XP_046068070.1">
    <property type="nucleotide sequence ID" value="XM_046217058.1"/>
</dbReference>
<dbReference type="SUPFAM" id="SSF55729">
    <property type="entry name" value="Acyl-CoA N-acyltransferases (Nat)"/>
    <property type="match status" value="1"/>
</dbReference>
<evidence type="ECO:0000259" key="2">
    <source>
        <dbReference type="PROSITE" id="PS51186"/>
    </source>
</evidence>
<dbReference type="InterPro" id="IPR016181">
    <property type="entry name" value="Acyl_CoA_acyltransferase"/>
</dbReference>
<accession>A0AAD4KGV1</accession>
<gene>
    <name evidence="3" type="ORF">BGW36DRAFT_386903</name>
</gene>
<dbReference type="PANTHER" id="PTHR13947:SF37">
    <property type="entry name" value="LD18367P"/>
    <property type="match status" value="1"/>
</dbReference>
<dbReference type="Gene3D" id="3.40.630.30">
    <property type="match status" value="1"/>
</dbReference>
<dbReference type="GO" id="GO:0008080">
    <property type="term" value="F:N-acetyltransferase activity"/>
    <property type="evidence" value="ECO:0007669"/>
    <property type="project" value="InterPro"/>
</dbReference>
<dbReference type="Pfam" id="PF00583">
    <property type="entry name" value="Acetyltransf_1"/>
    <property type="match status" value="1"/>
</dbReference>
<comment type="caution">
    <text evidence="3">The sequence shown here is derived from an EMBL/GenBank/DDBJ whole genome shotgun (WGS) entry which is preliminary data.</text>
</comment>
<keyword evidence="4" id="KW-1185">Reference proteome</keyword>
<protein>
    <submittedName>
        <fullName evidence="3">Acetyltransferase</fullName>
    </submittedName>
</protein>
<dbReference type="PROSITE" id="PS51186">
    <property type="entry name" value="GNAT"/>
    <property type="match status" value="1"/>
</dbReference>
<dbReference type="Proteomes" id="UP001201262">
    <property type="component" value="Unassembled WGS sequence"/>
</dbReference>
<reference evidence="3" key="1">
    <citation type="submission" date="2021-12" db="EMBL/GenBank/DDBJ databases">
        <title>Convergent genome expansion in fungi linked to evolution of root-endophyte symbiosis.</title>
        <authorList>
            <consortium name="DOE Joint Genome Institute"/>
            <person name="Ke Y.-H."/>
            <person name="Bonito G."/>
            <person name="Liao H.-L."/>
            <person name="Looney B."/>
            <person name="Rojas-Flechas A."/>
            <person name="Nash J."/>
            <person name="Hameed K."/>
            <person name="Schadt C."/>
            <person name="Martin F."/>
            <person name="Crous P.W."/>
            <person name="Miettinen O."/>
            <person name="Magnuson J.K."/>
            <person name="Labbe J."/>
            <person name="Jacobson D."/>
            <person name="Doktycz M.J."/>
            <person name="Veneault-Fourrey C."/>
            <person name="Kuo A."/>
            <person name="Mondo S."/>
            <person name="Calhoun S."/>
            <person name="Riley R."/>
            <person name="Ohm R."/>
            <person name="LaButti K."/>
            <person name="Andreopoulos B."/>
            <person name="Pangilinan J."/>
            <person name="Nolan M."/>
            <person name="Tritt A."/>
            <person name="Clum A."/>
            <person name="Lipzen A."/>
            <person name="Daum C."/>
            <person name="Barry K."/>
            <person name="Grigoriev I.V."/>
            <person name="Vilgalys R."/>
        </authorList>
    </citation>
    <scope>NUCLEOTIDE SEQUENCE</scope>
    <source>
        <strain evidence="3">PMI_201</strain>
    </source>
</reference>
<dbReference type="GeneID" id="70247345"/>
<proteinExistence type="predicted"/>
<keyword evidence="1" id="KW-0808">Transferase</keyword>